<evidence type="ECO:0000313" key="1">
    <source>
        <dbReference type="EMBL" id="SKA07876.1"/>
    </source>
</evidence>
<organism evidence="1 2">
    <name type="scientific">Cetobacterium ceti</name>
    <dbReference type="NCBI Taxonomy" id="180163"/>
    <lineage>
        <taxon>Bacteria</taxon>
        <taxon>Fusobacteriati</taxon>
        <taxon>Fusobacteriota</taxon>
        <taxon>Fusobacteriia</taxon>
        <taxon>Fusobacteriales</taxon>
        <taxon>Fusobacteriaceae</taxon>
        <taxon>Cetobacterium</taxon>
    </lineage>
</organism>
<dbReference type="EMBL" id="FUWX01000033">
    <property type="protein sequence ID" value="SKA07876.1"/>
    <property type="molecule type" value="Genomic_DNA"/>
</dbReference>
<gene>
    <name evidence="1" type="ORF">SAMN02745174_02472</name>
</gene>
<protein>
    <submittedName>
        <fullName evidence="1">Uncharacterized protein</fullName>
    </submittedName>
</protein>
<reference evidence="1 2" key="1">
    <citation type="submission" date="2017-02" db="EMBL/GenBank/DDBJ databases">
        <authorList>
            <person name="Peterson S.W."/>
        </authorList>
    </citation>
    <scope>NUCLEOTIDE SEQUENCE [LARGE SCALE GENOMIC DNA]</scope>
    <source>
        <strain evidence="1 2">ATCC 700028</strain>
    </source>
</reference>
<dbReference type="Proteomes" id="UP000191153">
    <property type="component" value="Unassembled WGS sequence"/>
</dbReference>
<dbReference type="RefSeq" id="WP_078694893.1">
    <property type="nucleotide sequence ID" value="NZ_FUWX01000033.1"/>
</dbReference>
<name>A0A1T4QW52_9FUSO</name>
<dbReference type="AlphaFoldDB" id="A0A1T4QW52"/>
<proteinExistence type="predicted"/>
<dbReference type="STRING" id="180163.SAMN02745174_02472"/>
<accession>A0A1T4QW52</accession>
<sequence>MKELELEDGDMTFNILKDLSAFENKLINSLKVFSVETFWDVNKGLSFDVISSKQANYKLQHIKSKIQEWFGNELEYFEIKKEKIEGSILYVKMKYIHKFYKEDKEREVLFNA</sequence>
<keyword evidence="2" id="KW-1185">Reference proteome</keyword>
<evidence type="ECO:0000313" key="2">
    <source>
        <dbReference type="Proteomes" id="UP000191153"/>
    </source>
</evidence>